<dbReference type="InterPro" id="IPR006311">
    <property type="entry name" value="TAT_signal"/>
</dbReference>
<evidence type="ECO:0000313" key="6">
    <source>
        <dbReference type="Proteomes" id="UP001501257"/>
    </source>
</evidence>
<dbReference type="PANTHER" id="PTHR11709:SF2">
    <property type="entry name" value="MULTICOPPER OXIDASE LPR1"/>
    <property type="match status" value="1"/>
</dbReference>
<keyword evidence="6" id="KW-1185">Reference proteome</keyword>
<dbReference type="InterPro" id="IPR011707">
    <property type="entry name" value="Cu-oxidase-like_N"/>
</dbReference>
<evidence type="ECO:0000256" key="1">
    <source>
        <dbReference type="ARBA" id="ARBA00022723"/>
    </source>
</evidence>
<dbReference type="Pfam" id="PF07731">
    <property type="entry name" value="Cu-oxidase_2"/>
    <property type="match status" value="1"/>
</dbReference>
<dbReference type="SUPFAM" id="SSF49503">
    <property type="entry name" value="Cupredoxins"/>
    <property type="match status" value="3"/>
</dbReference>
<dbReference type="InterPro" id="IPR002355">
    <property type="entry name" value="Cu_oxidase_Cu_BS"/>
</dbReference>
<organism evidence="5 6">
    <name type="scientific">Paeniglutamicibacter antarcticus</name>
    <dbReference type="NCBI Taxonomy" id="494023"/>
    <lineage>
        <taxon>Bacteria</taxon>
        <taxon>Bacillati</taxon>
        <taxon>Actinomycetota</taxon>
        <taxon>Actinomycetes</taxon>
        <taxon>Micrococcales</taxon>
        <taxon>Micrococcaceae</taxon>
        <taxon>Paeniglutamicibacter</taxon>
    </lineage>
</organism>
<reference evidence="6" key="1">
    <citation type="journal article" date="2019" name="Int. J. Syst. Evol. Microbiol.">
        <title>The Global Catalogue of Microorganisms (GCM) 10K type strain sequencing project: providing services to taxonomists for standard genome sequencing and annotation.</title>
        <authorList>
            <consortium name="The Broad Institute Genomics Platform"/>
            <consortium name="The Broad Institute Genome Sequencing Center for Infectious Disease"/>
            <person name="Wu L."/>
            <person name="Ma J."/>
        </authorList>
    </citation>
    <scope>NUCLEOTIDE SEQUENCE [LARGE SCALE GENOMIC DNA]</scope>
    <source>
        <strain evidence="6">JCM 18952</strain>
    </source>
</reference>
<dbReference type="CDD" id="cd13881">
    <property type="entry name" value="CuRO_2_McoC_like"/>
    <property type="match status" value="1"/>
</dbReference>
<dbReference type="Gene3D" id="2.60.40.420">
    <property type="entry name" value="Cupredoxins - blue copper proteins"/>
    <property type="match status" value="3"/>
</dbReference>
<dbReference type="PROSITE" id="PS51318">
    <property type="entry name" value="TAT"/>
    <property type="match status" value="1"/>
</dbReference>
<proteinExistence type="predicted"/>
<name>A0ABP9TUT6_9MICC</name>
<accession>A0ABP9TUT6</accession>
<comment type="caution">
    <text evidence="5">The sequence shown here is derived from an EMBL/GenBank/DDBJ whole genome shotgun (WGS) entry which is preliminary data.</text>
</comment>
<dbReference type="EMBL" id="BAABLK010000087">
    <property type="protein sequence ID" value="GAA5228715.1"/>
    <property type="molecule type" value="Genomic_DNA"/>
</dbReference>
<dbReference type="Proteomes" id="UP001501257">
    <property type="component" value="Unassembled WGS sequence"/>
</dbReference>
<dbReference type="CDD" id="cd13900">
    <property type="entry name" value="CuRO_3_Tth-MCO_like"/>
    <property type="match status" value="1"/>
</dbReference>
<sequence length="496" mass="53432">MSPMTRRQLLAAGAAGAAAVVIGGTGLWWTTNKLRGYSSGERLIEPQVLSSSERLLDIRLTAAPAQIQVGGRRASVQAFNNSLPGPTWRVRPGDTIRVALTNSLEAPTNLHVHGLQVSPEGNGDNPFVSVLPGETFDYEFTLAKDHPPGTYWYHPHHHGHVAEQIAAGLYGAIIVEDPEPVPVSNERVLVISDLSLDASGNLAPVGPMQRMMGREGEIVLVNGQVHPRLSAGSGERERWRIVNACPSRYLRLHLDGQKVRLLSRDFGRLPAPEEISEVVLAPGNRIELLVETREGLSPLVATPVDRGGMGSMGGGMMQEGNVSAGDEPVELLSLAVSGASGTAPAPVPNGPPMKDLREQPISARHTLDFGMGMGGSMMGGGGGEANGSMMSFTINGKEFDAERTDTVVSRGTVQEWTLRNSSPMDHPMHLHVWPMQVIESGTQDLSTPRWQDVVNIPAHSEVKVLISFEPLIGRTVYHCHILDHEDQGMMGILDVR</sequence>
<feature type="domain" description="Plastocyanin-like" evidence="3">
    <location>
        <begin position="391"/>
        <end position="495"/>
    </location>
</feature>
<dbReference type="CDD" id="cd13853">
    <property type="entry name" value="CuRO_1_Tth-MCO_like"/>
    <property type="match status" value="1"/>
</dbReference>
<dbReference type="InterPro" id="IPR008972">
    <property type="entry name" value="Cupredoxin"/>
</dbReference>
<dbReference type="InterPro" id="IPR011706">
    <property type="entry name" value="Cu-oxidase_C"/>
</dbReference>
<evidence type="ECO:0000256" key="2">
    <source>
        <dbReference type="ARBA" id="ARBA00023002"/>
    </source>
</evidence>
<dbReference type="PROSITE" id="PS00080">
    <property type="entry name" value="MULTICOPPER_OXIDASE2"/>
    <property type="match status" value="1"/>
</dbReference>
<feature type="domain" description="Plastocyanin-like" evidence="4">
    <location>
        <begin position="67"/>
        <end position="179"/>
    </location>
</feature>
<gene>
    <name evidence="5" type="ORF">GCM10025778_32540</name>
</gene>
<evidence type="ECO:0000259" key="4">
    <source>
        <dbReference type="Pfam" id="PF07732"/>
    </source>
</evidence>
<protein>
    <submittedName>
        <fullName evidence="5">Multicopper oxidase family protein</fullName>
    </submittedName>
</protein>
<evidence type="ECO:0000259" key="3">
    <source>
        <dbReference type="Pfam" id="PF07731"/>
    </source>
</evidence>
<dbReference type="InterPro" id="IPR045087">
    <property type="entry name" value="Cu-oxidase_fam"/>
</dbReference>
<evidence type="ECO:0000313" key="5">
    <source>
        <dbReference type="EMBL" id="GAA5228715.1"/>
    </source>
</evidence>
<dbReference type="Pfam" id="PF07732">
    <property type="entry name" value="Cu-oxidase_3"/>
    <property type="match status" value="1"/>
</dbReference>
<dbReference type="RefSeq" id="WP_210100380.1">
    <property type="nucleotide sequence ID" value="NZ_BAABLK010000087.1"/>
</dbReference>
<keyword evidence="2" id="KW-0560">Oxidoreductase</keyword>
<dbReference type="PANTHER" id="PTHR11709">
    <property type="entry name" value="MULTI-COPPER OXIDASE"/>
    <property type="match status" value="1"/>
</dbReference>
<keyword evidence="1" id="KW-0479">Metal-binding</keyword>